<gene>
    <name evidence="6" type="ORF">J2W91_001008</name>
</gene>
<protein>
    <submittedName>
        <fullName evidence="6">Spermidine synthase</fullName>
        <ecNumber evidence="6">2.5.1.16</ecNumber>
    </submittedName>
</protein>
<dbReference type="EC" id="2.5.1.16" evidence="6"/>
<evidence type="ECO:0000256" key="2">
    <source>
        <dbReference type="ARBA" id="ARBA00022679"/>
    </source>
</evidence>
<reference evidence="6" key="1">
    <citation type="submission" date="2023-07" db="EMBL/GenBank/DDBJ databases">
        <title>Sorghum-associated microbial communities from plants grown in Nebraska, USA.</title>
        <authorList>
            <person name="Schachtman D."/>
        </authorList>
    </citation>
    <scope>NUCLEOTIDE SEQUENCE</scope>
    <source>
        <strain evidence="6">BE80</strain>
    </source>
</reference>
<dbReference type="InterPro" id="IPR030374">
    <property type="entry name" value="PABS"/>
</dbReference>
<dbReference type="PANTHER" id="PTHR43317">
    <property type="entry name" value="THERMOSPERMINE SYNTHASE ACAULIS5"/>
    <property type="match status" value="1"/>
</dbReference>
<sequence>MRVLYRNKSEQHELKVYDTKRLYEEQGHFRVLEFSNEAVQGAMDLSRPERIVLEYPRAMVHLMERNASNYESVYIIGHGIGTLPTYLSKKQVKVAELDEEVLEISRTFFNYAGNDVSVGDGRDLLQQEPSGAYDYIVVDAFTAEGTPKQLISIPFFKIVKEKLRTDGMVMLNVFGRAGNDQLVNAIHTTLCELFEYTRSFALPVETEDEQQNRILVASDQPIAFQTRHMAGFVEQELGEGYVIQD</sequence>
<keyword evidence="3 4" id="KW-0620">Polyamine biosynthesis</keyword>
<dbReference type="PANTHER" id="PTHR43317:SF1">
    <property type="entry name" value="THERMOSPERMINE SYNTHASE ACAULIS5"/>
    <property type="match status" value="1"/>
</dbReference>
<dbReference type="Pfam" id="PF01564">
    <property type="entry name" value="Spermine_synth"/>
    <property type="match status" value="1"/>
</dbReference>
<dbReference type="EMBL" id="JAVDTR010000002">
    <property type="protein sequence ID" value="MDR6722560.1"/>
    <property type="molecule type" value="Genomic_DNA"/>
</dbReference>
<evidence type="ECO:0000313" key="6">
    <source>
        <dbReference type="EMBL" id="MDR6722560.1"/>
    </source>
</evidence>
<comment type="caution">
    <text evidence="6">The sequence shown here is derived from an EMBL/GenBank/DDBJ whole genome shotgun (WGS) entry which is preliminary data.</text>
</comment>
<comment type="similarity">
    <text evidence="1">Belongs to the spermidine/spermine synthase family.</text>
</comment>
<name>A0AAP5GZF6_PAEAM</name>
<dbReference type="GO" id="GO:0006596">
    <property type="term" value="P:polyamine biosynthetic process"/>
    <property type="evidence" value="ECO:0007669"/>
    <property type="project" value="UniProtKB-UniRule"/>
</dbReference>
<evidence type="ECO:0000256" key="3">
    <source>
        <dbReference type="ARBA" id="ARBA00023115"/>
    </source>
</evidence>
<evidence type="ECO:0000256" key="4">
    <source>
        <dbReference type="PROSITE-ProRule" id="PRU00354"/>
    </source>
</evidence>
<feature type="domain" description="PABS" evidence="5">
    <location>
        <begin position="1"/>
        <end position="219"/>
    </location>
</feature>
<dbReference type="SUPFAM" id="SSF53335">
    <property type="entry name" value="S-adenosyl-L-methionine-dependent methyltransferases"/>
    <property type="match status" value="1"/>
</dbReference>
<proteinExistence type="inferred from homology"/>
<organism evidence="6 7">
    <name type="scientific">Paenibacillus amylolyticus</name>
    <dbReference type="NCBI Taxonomy" id="1451"/>
    <lineage>
        <taxon>Bacteria</taxon>
        <taxon>Bacillati</taxon>
        <taxon>Bacillota</taxon>
        <taxon>Bacilli</taxon>
        <taxon>Bacillales</taxon>
        <taxon>Paenibacillaceae</taxon>
        <taxon>Paenibacillus</taxon>
    </lineage>
</organism>
<dbReference type="AlphaFoldDB" id="A0AAP5GZF6"/>
<dbReference type="Proteomes" id="UP001254832">
    <property type="component" value="Unassembled WGS sequence"/>
</dbReference>
<accession>A0AAP5GZF6</accession>
<evidence type="ECO:0000256" key="1">
    <source>
        <dbReference type="ARBA" id="ARBA00007867"/>
    </source>
</evidence>
<dbReference type="PROSITE" id="PS51006">
    <property type="entry name" value="PABS_2"/>
    <property type="match status" value="1"/>
</dbReference>
<evidence type="ECO:0000259" key="5">
    <source>
        <dbReference type="PROSITE" id="PS51006"/>
    </source>
</evidence>
<feature type="active site" description="Proton acceptor" evidence="4">
    <location>
        <position position="139"/>
    </location>
</feature>
<evidence type="ECO:0000313" key="7">
    <source>
        <dbReference type="Proteomes" id="UP001254832"/>
    </source>
</evidence>
<dbReference type="RefSeq" id="WP_310136953.1">
    <property type="nucleotide sequence ID" value="NZ_JAVDTR010000002.1"/>
</dbReference>
<dbReference type="InterPro" id="IPR029063">
    <property type="entry name" value="SAM-dependent_MTases_sf"/>
</dbReference>
<dbReference type="NCBIfam" id="NF037959">
    <property type="entry name" value="MFS_SpdSyn"/>
    <property type="match status" value="1"/>
</dbReference>
<dbReference type="Gene3D" id="3.40.50.150">
    <property type="entry name" value="Vaccinia Virus protein VP39"/>
    <property type="match status" value="1"/>
</dbReference>
<dbReference type="GO" id="GO:0004766">
    <property type="term" value="F:spermidine synthase activity"/>
    <property type="evidence" value="ECO:0007669"/>
    <property type="project" value="UniProtKB-EC"/>
</dbReference>
<keyword evidence="2 4" id="KW-0808">Transferase</keyword>